<reference evidence="2" key="1">
    <citation type="journal article" date="2020" name="Curr. Biol.">
        <title>Chromatin organization in early land plants reveals an ancestral association between H3K27me3, transposons, and constitutive heterochromatin.</title>
        <authorList>
            <person name="Montgomery S.A."/>
            <person name="Tanizawa Y."/>
            <person name="Galik B."/>
            <person name="Wang N."/>
            <person name="Ito T."/>
            <person name="Mochizuki T."/>
            <person name="Akimcheva S."/>
            <person name="Bowman J.L."/>
            <person name="Cognat V."/>
            <person name="Marechal-Drouard L."/>
            <person name="Ekker H."/>
            <person name="Hong S.F."/>
            <person name="Kohchi T."/>
            <person name="Lin S.S."/>
            <person name="Liu L.D."/>
            <person name="Nakamura Y."/>
            <person name="Valeeva L.R."/>
            <person name="Shakirov E.V."/>
            <person name="Shippen D.E."/>
            <person name="Wei W.L."/>
            <person name="Yagura M."/>
            <person name="Yamaoka S."/>
            <person name="Yamato K.T."/>
            <person name="Liu C."/>
            <person name="Berger F."/>
        </authorList>
    </citation>
    <scope>NUCLEOTIDE SEQUENCE [LARGE SCALE GENOMIC DNA]</scope>
    <source>
        <strain evidence="2">Tak-1</strain>
    </source>
</reference>
<accession>A0AAF6BFX9</accession>
<dbReference type="Proteomes" id="UP001162541">
    <property type="component" value="Chromosome 5"/>
</dbReference>
<proteinExistence type="predicted"/>
<evidence type="ECO:0000313" key="2">
    <source>
        <dbReference type="Proteomes" id="UP001162541"/>
    </source>
</evidence>
<gene>
    <name evidence="1" type="ORF">Mp_5g07500</name>
</gene>
<evidence type="ECO:0000313" key="1">
    <source>
        <dbReference type="EMBL" id="BBN10913.1"/>
    </source>
</evidence>
<dbReference type="EMBL" id="AP019870">
    <property type="protein sequence ID" value="BBN10913.1"/>
    <property type="molecule type" value="Genomic_DNA"/>
</dbReference>
<protein>
    <submittedName>
        <fullName evidence="1">Uncharacterized protein</fullName>
    </submittedName>
</protein>
<organism evidence="1 2">
    <name type="scientific">Marchantia polymorpha subsp. ruderalis</name>
    <dbReference type="NCBI Taxonomy" id="1480154"/>
    <lineage>
        <taxon>Eukaryota</taxon>
        <taxon>Viridiplantae</taxon>
        <taxon>Streptophyta</taxon>
        <taxon>Embryophyta</taxon>
        <taxon>Marchantiophyta</taxon>
        <taxon>Marchantiopsida</taxon>
        <taxon>Marchantiidae</taxon>
        <taxon>Marchantiales</taxon>
        <taxon>Marchantiaceae</taxon>
        <taxon>Marchantia</taxon>
    </lineage>
</organism>
<dbReference type="AlphaFoldDB" id="A0AAF6BFX9"/>
<sequence>MCTWCPGLYRQSNFCGLTFSNFGCTHPKFEMRTSEWKSLGTVMCLTSQLIGADESSLDCNSNCYHWACGHEQSSETSDSIQRKF</sequence>
<name>A0AAF6BFX9_MARPO</name>